<evidence type="ECO:0000256" key="7">
    <source>
        <dbReference type="SAM" id="MobiDB-lite"/>
    </source>
</evidence>
<keyword evidence="4 6" id="KW-0560">Oxidoreductase</keyword>
<dbReference type="InterPro" id="IPR002937">
    <property type="entry name" value="Amino_oxidase"/>
</dbReference>
<dbReference type="UniPathway" id="UPA00252"/>
<dbReference type="RefSeq" id="WP_145205200.1">
    <property type="nucleotide sequence ID" value="NZ_CP036434.1"/>
</dbReference>
<reference evidence="9 10" key="1">
    <citation type="submission" date="2019-02" db="EMBL/GenBank/DDBJ databases">
        <title>Deep-cultivation of Planctomycetes and their phenomic and genomic characterization uncovers novel biology.</title>
        <authorList>
            <person name="Wiegand S."/>
            <person name="Jogler M."/>
            <person name="Boedeker C."/>
            <person name="Pinto D."/>
            <person name="Vollmers J."/>
            <person name="Rivas-Marin E."/>
            <person name="Kohn T."/>
            <person name="Peeters S.H."/>
            <person name="Heuer A."/>
            <person name="Rast P."/>
            <person name="Oberbeckmann S."/>
            <person name="Bunk B."/>
            <person name="Jeske O."/>
            <person name="Meyerdierks A."/>
            <person name="Storesund J.E."/>
            <person name="Kallscheuer N."/>
            <person name="Luecker S."/>
            <person name="Lage O.M."/>
            <person name="Pohl T."/>
            <person name="Merkel B.J."/>
            <person name="Hornburger P."/>
            <person name="Mueller R.-W."/>
            <person name="Bruemmer F."/>
            <person name="Labrenz M."/>
            <person name="Spormann A.M."/>
            <person name="Op den Camp H."/>
            <person name="Overmann J."/>
            <person name="Amann R."/>
            <person name="Jetten M.S.M."/>
            <person name="Mascher T."/>
            <person name="Medema M.H."/>
            <person name="Devos D.P."/>
            <person name="Kaster A.-K."/>
            <person name="Ovreas L."/>
            <person name="Rohde M."/>
            <person name="Galperin M.Y."/>
            <person name="Jogler C."/>
        </authorList>
    </citation>
    <scope>NUCLEOTIDE SEQUENCE [LARGE SCALE GENOMIC DNA]</scope>
    <source>
        <strain evidence="9 10">Poly30</strain>
    </source>
</reference>
<dbReference type="InterPro" id="IPR004572">
    <property type="entry name" value="Protoporphyrinogen_oxidase"/>
</dbReference>
<comment type="function">
    <text evidence="6">Involved in coproporphyrin-dependent heme b biosynthesis. Catalyzes the oxidation of coproporphyrinogen III to coproporphyrin III.</text>
</comment>
<dbReference type="Pfam" id="PF01593">
    <property type="entry name" value="Amino_oxidase"/>
    <property type="match status" value="1"/>
</dbReference>
<dbReference type="GO" id="GO:0005737">
    <property type="term" value="C:cytoplasm"/>
    <property type="evidence" value="ECO:0007669"/>
    <property type="project" value="UniProtKB-SubCell"/>
</dbReference>
<comment type="catalytic activity">
    <reaction evidence="6">
        <text>coproporphyrinogen III + 3 O2 = coproporphyrin III + 3 H2O2</text>
        <dbReference type="Rhea" id="RHEA:43436"/>
        <dbReference type="ChEBI" id="CHEBI:15379"/>
        <dbReference type="ChEBI" id="CHEBI:16240"/>
        <dbReference type="ChEBI" id="CHEBI:57309"/>
        <dbReference type="ChEBI" id="CHEBI:131725"/>
        <dbReference type="EC" id="1.3.3.15"/>
    </reaction>
</comment>
<dbReference type="OrthoDB" id="9805195at2"/>
<comment type="cofactor">
    <cofactor evidence="1 6">
        <name>FAD</name>
        <dbReference type="ChEBI" id="CHEBI:57692"/>
    </cofactor>
</comment>
<sequence length="524" mass="54928">MPFSTGNTADLVDAIVIGAGLTGLSCAHTLRQRGLRVLLLEAGKQVGGVVGTMEAGGFLFESGPNTVPASALHLRAAAESLGIANQLVTSKPEAKRRFLFQDGGLHALPSGPGSFLKTPLLSRRAKRRVMGEPFRKYVPPPKGAPEPTFEAFLTERIGSEATRTLAGAFVRGVYAAEIEDLGSTSAFPRLTALCAEHGGLVRGMIARGRAARKARKDGTAVEAPGPRTSPTDLISFTGGFGVLTDAYRRSLKDSVSLSTPIQEIDRGPGGWRAVLESGEALSCRELVLAVPAPAASPLLAMCAPERLDTSALDRIQHAAVTAVHLGLEGAPLPPGFGYLVPPDEAARRDPRTPRVLGTLFVSNIFGGRAPSGTSSITAMFRGGDVADLVGDDLVDRAVVELEKALIGYEAVTPGAPERKTRPRVVASRVQRWTNVIPRYAPGHAAEMTKLVASLERALPGLHLAGSYLGGVSVDDRIRVGKETAERIAERLAHLSELRGGARDKRAPEGAAEPGAVGSDRGAAS</sequence>
<keyword evidence="10" id="KW-1185">Reference proteome</keyword>
<evidence type="ECO:0000256" key="5">
    <source>
        <dbReference type="ARBA" id="ARBA00023133"/>
    </source>
</evidence>
<name>A0A518F0Q7_9BACT</name>
<dbReference type="EMBL" id="CP036434">
    <property type="protein sequence ID" value="QDV09928.1"/>
    <property type="molecule type" value="Genomic_DNA"/>
</dbReference>
<accession>A0A518F0Q7</accession>
<dbReference type="GO" id="GO:0006783">
    <property type="term" value="P:heme biosynthetic process"/>
    <property type="evidence" value="ECO:0007669"/>
    <property type="project" value="UniProtKB-UniRule"/>
</dbReference>
<keyword evidence="6" id="KW-0963">Cytoplasm</keyword>
<evidence type="ECO:0000256" key="1">
    <source>
        <dbReference type="ARBA" id="ARBA00001974"/>
    </source>
</evidence>
<comment type="pathway">
    <text evidence="6">Porphyrin-containing compound metabolism; protoheme biosynthesis.</text>
</comment>
<dbReference type="Proteomes" id="UP000320390">
    <property type="component" value="Chromosome"/>
</dbReference>
<feature type="region of interest" description="Disordered" evidence="7">
    <location>
        <begin position="497"/>
        <end position="524"/>
    </location>
</feature>
<evidence type="ECO:0000259" key="8">
    <source>
        <dbReference type="Pfam" id="PF01593"/>
    </source>
</evidence>
<dbReference type="SUPFAM" id="SSF54373">
    <property type="entry name" value="FAD-linked reductases, C-terminal domain"/>
    <property type="match status" value="1"/>
</dbReference>
<evidence type="ECO:0000256" key="6">
    <source>
        <dbReference type="RuleBase" id="RU364052"/>
    </source>
</evidence>
<evidence type="ECO:0000313" key="10">
    <source>
        <dbReference type="Proteomes" id="UP000320390"/>
    </source>
</evidence>
<gene>
    <name evidence="9" type="primary">hemY</name>
    <name evidence="9" type="ORF">Poly30_54890</name>
</gene>
<evidence type="ECO:0000256" key="3">
    <source>
        <dbReference type="ARBA" id="ARBA00022827"/>
    </source>
</evidence>
<dbReference type="Gene3D" id="3.50.50.60">
    <property type="entry name" value="FAD/NAD(P)-binding domain"/>
    <property type="match status" value="1"/>
</dbReference>
<dbReference type="InterPro" id="IPR050464">
    <property type="entry name" value="Zeta_carotene_desat/Oxidored"/>
</dbReference>
<dbReference type="SUPFAM" id="SSF51905">
    <property type="entry name" value="FAD/NAD(P)-binding domain"/>
    <property type="match status" value="1"/>
</dbReference>
<dbReference type="AlphaFoldDB" id="A0A518F0Q7"/>
<dbReference type="GO" id="GO:0004729">
    <property type="term" value="F:oxygen-dependent protoporphyrinogen oxidase activity"/>
    <property type="evidence" value="ECO:0007669"/>
    <property type="project" value="UniProtKB-UniRule"/>
</dbReference>
<feature type="compositionally biased region" description="Basic and acidic residues" evidence="7">
    <location>
        <begin position="497"/>
        <end position="507"/>
    </location>
</feature>
<protein>
    <recommendedName>
        <fullName evidence="6">Coproporphyrinogen III oxidase</fullName>
        <ecNumber evidence="6">1.3.3.15</ecNumber>
    </recommendedName>
</protein>
<comment type="subcellular location">
    <subcellularLocation>
        <location evidence="6">Cytoplasm</location>
    </subcellularLocation>
</comment>
<dbReference type="EC" id="1.3.3.15" evidence="6"/>
<feature type="domain" description="Amine oxidase" evidence="8">
    <location>
        <begin position="21"/>
        <end position="487"/>
    </location>
</feature>
<evidence type="ECO:0000313" key="9">
    <source>
        <dbReference type="EMBL" id="QDV09928.1"/>
    </source>
</evidence>
<dbReference type="PANTHER" id="PTHR42923:SF3">
    <property type="entry name" value="PROTOPORPHYRINOGEN OXIDASE"/>
    <property type="match status" value="1"/>
</dbReference>
<proteinExistence type="inferred from homology"/>
<keyword evidence="3 6" id="KW-0274">FAD</keyword>
<dbReference type="NCBIfam" id="TIGR00562">
    <property type="entry name" value="proto_IX_ox"/>
    <property type="match status" value="1"/>
</dbReference>
<keyword evidence="2 6" id="KW-0285">Flavoprotein</keyword>
<comment type="similarity">
    <text evidence="6">Belongs to the protoporphyrinogen/coproporphyrinogen oxidase family. Coproporphyrinogen III oxidase subfamily.</text>
</comment>
<organism evidence="9 10">
    <name type="scientific">Saltatorellus ferox</name>
    <dbReference type="NCBI Taxonomy" id="2528018"/>
    <lineage>
        <taxon>Bacteria</taxon>
        <taxon>Pseudomonadati</taxon>
        <taxon>Planctomycetota</taxon>
        <taxon>Planctomycetia</taxon>
        <taxon>Planctomycetia incertae sedis</taxon>
        <taxon>Saltatorellus</taxon>
    </lineage>
</organism>
<evidence type="ECO:0000256" key="4">
    <source>
        <dbReference type="ARBA" id="ARBA00023002"/>
    </source>
</evidence>
<keyword evidence="5 6" id="KW-0350">Heme biosynthesis</keyword>
<dbReference type="InterPro" id="IPR036188">
    <property type="entry name" value="FAD/NAD-bd_sf"/>
</dbReference>
<dbReference type="PANTHER" id="PTHR42923">
    <property type="entry name" value="PROTOPORPHYRINOGEN OXIDASE"/>
    <property type="match status" value="1"/>
</dbReference>
<evidence type="ECO:0000256" key="2">
    <source>
        <dbReference type="ARBA" id="ARBA00022630"/>
    </source>
</evidence>